<keyword evidence="2" id="KW-0963">Cytoplasm</keyword>
<keyword evidence="4" id="KW-1185">Reference proteome</keyword>
<dbReference type="InterPro" id="IPR005627">
    <property type="entry name" value="CutC-like"/>
</dbReference>
<proteinExistence type="inferred from homology"/>
<dbReference type="AlphaFoldDB" id="A0A1M5CHU1"/>
<dbReference type="Proteomes" id="UP000184406">
    <property type="component" value="Unassembled WGS sequence"/>
</dbReference>
<dbReference type="OrthoDB" id="9815677at2"/>
<name>A0A1M5CHU1_9FLAO</name>
<accession>A0A1M5CHU1</accession>
<sequence length="242" mass="26705">MIVEVCANSLESALNAQKAGADRIELCAELAVGGVTPSFGLLQLIKEHISIPVNVLVRPRSGDFTYSDLEFEIMKRDIALCRDLGFNGIVSGVLSKDLSLDYERTKELVEASRPLEFTFHRAFDWVTDPMAALRQLQELQVDTILSSGQQNSSVEGIDLLTRLSKKSNNCVIMPGGGIRDTNVVEFKKKGFNAVHLSGIKFHRTLDQTPQIAMSSPGFLRDDEIAVSNLATLKEVVRLVKEK</sequence>
<evidence type="ECO:0000313" key="3">
    <source>
        <dbReference type="EMBL" id="SHF54289.1"/>
    </source>
</evidence>
<dbReference type="PANTHER" id="PTHR12598:SF0">
    <property type="entry name" value="COPPER HOMEOSTASIS PROTEIN CUTC HOMOLOG"/>
    <property type="match status" value="1"/>
</dbReference>
<organism evidence="3 4">
    <name type="scientific">Arenibacter palladensis</name>
    <dbReference type="NCBI Taxonomy" id="237373"/>
    <lineage>
        <taxon>Bacteria</taxon>
        <taxon>Pseudomonadati</taxon>
        <taxon>Bacteroidota</taxon>
        <taxon>Flavobacteriia</taxon>
        <taxon>Flavobacteriales</taxon>
        <taxon>Flavobacteriaceae</taxon>
        <taxon>Arenibacter</taxon>
    </lineage>
</organism>
<dbReference type="RefSeq" id="WP_072862858.1">
    <property type="nucleotide sequence ID" value="NZ_FQUX01000005.1"/>
</dbReference>
<evidence type="ECO:0000256" key="1">
    <source>
        <dbReference type="ARBA" id="ARBA00007768"/>
    </source>
</evidence>
<dbReference type="InterPro" id="IPR036822">
    <property type="entry name" value="CutC-like_dom_sf"/>
</dbReference>
<comment type="subcellular location">
    <subcellularLocation>
        <location evidence="2">Cytoplasm</location>
    </subcellularLocation>
</comment>
<evidence type="ECO:0000256" key="2">
    <source>
        <dbReference type="HAMAP-Rule" id="MF_00795"/>
    </source>
</evidence>
<dbReference type="Gene3D" id="3.20.20.380">
    <property type="entry name" value="Copper homeostasis (CutC) domain"/>
    <property type="match status" value="1"/>
</dbReference>
<dbReference type="HAMAP" id="MF_00795">
    <property type="entry name" value="CutC"/>
    <property type="match status" value="1"/>
</dbReference>
<dbReference type="Pfam" id="PF03932">
    <property type="entry name" value="CutC"/>
    <property type="match status" value="1"/>
</dbReference>
<dbReference type="PANTHER" id="PTHR12598">
    <property type="entry name" value="COPPER HOMEOSTASIS PROTEIN CUTC"/>
    <property type="match status" value="1"/>
</dbReference>
<protein>
    <recommendedName>
        <fullName evidence="2">PF03932 family protein CutC</fullName>
    </recommendedName>
</protein>
<dbReference type="EMBL" id="FQUX01000005">
    <property type="protein sequence ID" value="SHF54289.1"/>
    <property type="molecule type" value="Genomic_DNA"/>
</dbReference>
<comment type="similarity">
    <text evidence="1 2">Belongs to the CutC family.</text>
</comment>
<reference evidence="4" key="1">
    <citation type="submission" date="2016-11" db="EMBL/GenBank/DDBJ databases">
        <authorList>
            <person name="Varghese N."/>
            <person name="Submissions S."/>
        </authorList>
    </citation>
    <scope>NUCLEOTIDE SEQUENCE [LARGE SCALE GENOMIC DNA]</scope>
    <source>
        <strain evidence="4">DSM 17539</strain>
    </source>
</reference>
<dbReference type="GO" id="GO:0005507">
    <property type="term" value="F:copper ion binding"/>
    <property type="evidence" value="ECO:0007669"/>
    <property type="project" value="TreeGrafter"/>
</dbReference>
<dbReference type="FunFam" id="3.20.20.380:FF:000001">
    <property type="entry name" value="Copper homeostasis protein CutC"/>
    <property type="match status" value="1"/>
</dbReference>
<dbReference type="SUPFAM" id="SSF110395">
    <property type="entry name" value="CutC-like"/>
    <property type="match status" value="1"/>
</dbReference>
<comment type="caution">
    <text evidence="2">Once thought to be involved in copper homeostasis, experiments in E.coli have shown this is not the case.</text>
</comment>
<gene>
    <name evidence="2" type="primary">cutC</name>
    <name evidence="3" type="ORF">SAMN03080594_10556</name>
</gene>
<dbReference type="GO" id="GO:0005737">
    <property type="term" value="C:cytoplasm"/>
    <property type="evidence" value="ECO:0007669"/>
    <property type="project" value="UniProtKB-SubCell"/>
</dbReference>
<evidence type="ECO:0000313" key="4">
    <source>
        <dbReference type="Proteomes" id="UP000184406"/>
    </source>
</evidence>